<dbReference type="Proteomes" id="UP000499080">
    <property type="component" value="Unassembled WGS sequence"/>
</dbReference>
<organism evidence="1 2">
    <name type="scientific">Araneus ventricosus</name>
    <name type="common">Orbweaver spider</name>
    <name type="synonym">Epeira ventricosa</name>
    <dbReference type="NCBI Taxonomy" id="182803"/>
    <lineage>
        <taxon>Eukaryota</taxon>
        <taxon>Metazoa</taxon>
        <taxon>Ecdysozoa</taxon>
        <taxon>Arthropoda</taxon>
        <taxon>Chelicerata</taxon>
        <taxon>Arachnida</taxon>
        <taxon>Araneae</taxon>
        <taxon>Araneomorphae</taxon>
        <taxon>Entelegynae</taxon>
        <taxon>Araneoidea</taxon>
        <taxon>Araneidae</taxon>
        <taxon>Araneus</taxon>
    </lineage>
</organism>
<proteinExistence type="predicted"/>
<gene>
    <name evidence="1" type="ORF">AVEN_98698_1</name>
</gene>
<protein>
    <submittedName>
        <fullName evidence="1">Uncharacterized protein</fullName>
    </submittedName>
</protein>
<dbReference type="EMBL" id="BGPR01051910">
    <property type="protein sequence ID" value="GBO28821.1"/>
    <property type="molecule type" value="Genomic_DNA"/>
</dbReference>
<evidence type="ECO:0000313" key="2">
    <source>
        <dbReference type="Proteomes" id="UP000499080"/>
    </source>
</evidence>
<comment type="caution">
    <text evidence="1">The sequence shown here is derived from an EMBL/GenBank/DDBJ whole genome shotgun (WGS) entry which is preliminary data.</text>
</comment>
<dbReference type="AlphaFoldDB" id="A0A4Y2VVW6"/>
<reference evidence="1 2" key="1">
    <citation type="journal article" date="2019" name="Sci. Rep.">
        <title>Orb-weaving spider Araneus ventricosus genome elucidates the spidroin gene catalogue.</title>
        <authorList>
            <person name="Kono N."/>
            <person name="Nakamura H."/>
            <person name="Ohtoshi R."/>
            <person name="Moran D.A.P."/>
            <person name="Shinohara A."/>
            <person name="Yoshida Y."/>
            <person name="Fujiwara M."/>
            <person name="Mori M."/>
            <person name="Tomita M."/>
            <person name="Arakawa K."/>
        </authorList>
    </citation>
    <scope>NUCLEOTIDE SEQUENCE [LARGE SCALE GENOMIC DNA]</scope>
</reference>
<accession>A0A4Y2VVW6</accession>
<sequence>MIRLTSDFRITSDEKRKSRILRLLLRYPRSFHFALILMKHDVKCLVLIKHGVYRPYSQRILEILLPYRFMPRNDKKCMGRGYQENPYFRLEEACQRVLPNVALRSLRQYCVETIVSEIVPLAKIVFDQVGGG</sequence>
<evidence type="ECO:0000313" key="1">
    <source>
        <dbReference type="EMBL" id="GBO28821.1"/>
    </source>
</evidence>
<keyword evidence="2" id="KW-1185">Reference proteome</keyword>
<name>A0A4Y2VVW6_ARAVE</name>